<dbReference type="AlphaFoldDB" id="A0A5N4C041"/>
<evidence type="ECO:0000313" key="2">
    <source>
        <dbReference type="EMBL" id="KAB1252245.1"/>
    </source>
</evidence>
<accession>A0A5N4C041</accession>
<reference evidence="2 3" key="1">
    <citation type="journal article" date="2019" name="Mol. Ecol. Resour.">
        <title>Improving Illumina assemblies with Hi-C and long reads: an example with the North African dromedary.</title>
        <authorList>
            <person name="Elbers J.P."/>
            <person name="Rogers M.F."/>
            <person name="Perelman P.L."/>
            <person name="Proskuryakova A.A."/>
            <person name="Serdyukova N.A."/>
            <person name="Johnson W.E."/>
            <person name="Horin P."/>
            <person name="Corander J."/>
            <person name="Murphy D."/>
            <person name="Burger P.A."/>
        </authorList>
    </citation>
    <scope>NUCLEOTIDE SEQUENCE [LARGE SCALE GENOMIC DNA]</scope>
    <source>
        <strain evidence="2">Drom800</strain>
        <tissue evidence="2">Blood</tissue>
    </source>
</reference>
<protein>
    <submittedName>
        <fullName evidence="2">Uncharacterized protein</fullName>
    </submittedName>
</protein>
<dbReference type="Proteomes" id="UP000299084">
    <property type="component" value="Unassembled WGS sequence"/>
</dbReference>
<comment type="caution">
    <text evidence="2">The sequence shown here is derived from an EMBL/GenBank/DDBJ whole genome shotgun (WGS) entry which is preliminary data.</text>
</comment>
<proteinExistence type="predicted"/>
<name>A0A5N4C041_CAMDR</name>
<gene>
    <name evidence="2" type="ORF">Cadr_000030124</name>
</gene>
<dbReference type="EMBL" id="JWIN03000051">
    <property type="protein sequence ID" value="KAB1252245.1"/>
    <property type="molecule type" value="Genomic_DNA"/>
</dbReference>
<sequence length="144" mass="15092">MGVGRVVRGKVGVHLAGSRGSFSSGRDGFFLSMRWTAVGGVKIQTSEEAPAAVQGRSEDSLDLGGSSGGRLQATSSQLWVHSARTPIPTQSPGPRKGADEREGEMGGSVSTISFRLLRERSQGPTVGGALPCFLQPRLQEARAQ</sequence>
<evidence type="ECO:0000256" key="1">
    <source>
        <dbReference type="SAM" id="MobiDB-lite"/>
    </source>
</evidence>
<evidence type="ECO:0000313" key="3">
    <source>
        <dbReference type="Proteomes" id="UP000299084"/>
    </source>
</evidence>
<organism evidence="2 3">
    <name type="scientific">Camelus dromedarius</name>
    <name type="common">Dromedary</name>
    <name type="synonym">Arabian camel</name>
    <dbReference type="NCBI Taxonomy" id="9838"/>
    <lineage>
        <taxon>Eukaryota</taxon>
        <taxon>Metazoa</taxon>
        <taxon>Chordata</taxon>
        <taxon>Craniata</taxon>
        <taxon>Vertebrata</taxon>
        <taxon>Euteleostomi</taxon>
        <taxon>Mammalia</taxon>
        <taxon>Eutheria</taxon>
        <taxon>Laurasiatheria</taxon>
        <taxon>Artiodactyla</taxon>
        <taxon>Tylopoda</taxon>
        <taxon>Camelidae</taxon>
        <taxon>Camelus</taxon>
    </lineage>
</organism>
<feature type="region of interest" description="Disordered" evidence="1">
    <location>
        <begin position="47"/>
        <end position="112"/>
    </location>
</feature>
<keyword evidence="3" id="KW-1185">Reference proteome</keyword>